<keyword evidence="1" id="KW-0677">Repeat</keyword>
<feature type="compositionally biased region" description="Polar residues" evidence="3">
    <location>
        <begin position="1"/>
        <end position="12"/>
    </location>
</feature>
<dbReference type="Pfam" id="PF01535">
    <property type="entry name" value="PPR"/>
    <property type="match status" value="4"/>
</dbReference>
<dbReference type="GO" id="GO:0003723">
    <property type="term" value="F:RNA binding"/>
    <property type="evidence" value="ECO:0007669"/>
    <property type="project" value="InterPro"/>
</dbReference>
<dbReference type="PANTHER" id="PTHR47926">
    <property type="entry name" value="PENTATRICOPEPTIDE REPEAT-CONTAINING PROTEIN"/>
    <property type="match status" value="1"/>
</dbReference>
<comment type="caution">
    <text evidence="4">The sequence shown here is derived from an EMBL/GenBank/DDBJ whole genome shotgun (WGS) entry which is preliminary data.</text>
</comment>
<accession>A0AAV0QEZ4</accession>
<dbReference type="FunFam" id="1.25.40.10:FF:000348">
    <property type="entry name" value="Pentatricopeptide repeat-containing protein chloroplastic"/>
    <property type="match status" value="1"/>
</dbReference>
<evidence type="ECO:0000256" key="1">
    <source>
        <dbReference type="ARBA" id="ARBA00022737"/>
    </source>
</evidence>
<dbReference type="InterPro" id="IPR002885">
    <property type="entry name" value="PPR_rpt"/>
</dbReference>
<dbReference type="PROSITE" id="PS51375">
    <property type="entry name" value="PPR"/>
    <property type="match status" value="5"/>
</dbReference>
<dbReference type="SUPFAM" id="SSF48452">
    <property type="entry name" value="TPR-like"/>
    <property type="match status" value="1"/>
</dbReference>
<protein>
    <submittedName>
        <fullName evidence="4">Uncharacterized protein</fullName>
    </submittedName>
</protein>
<dbReference type="Pfam" id="PF20431">
    <property type="entry name" value="E_motif"/>
    <property type="match status" value="1"/>
</dbReference>
<dbReference type="NCBIfam" id="TIGR00756">
    <property type="entry name" value="PPR"/>
    <property type="match status" value="5"/>
</dbReference>
<dbReference type="InterPro" id="IPR046960">
    <property type="entry name" value="PPR_At4g14850-like_plant"/>
</dbReference>
<feature type="repeat" description="PPR" evidence="2">
    <location>
        <begin position="261"/>
        <end position="291"/>
    </location>
</feature>
<keyword evidence="5" id="KW-1185">Reference proteome</keyword>
<feature type="repeat" description="PPR" evidence="2">
    <location>
        <begin position="292"/>
        <end position="326"/>
    </location>
</feature>
<dbReference type="PANTHER" id="PTHR47926:SF510">
    <property type="entry name" value="PENTATRICOPEPTIDE REPEAT-CONTAINING PROTEIN"/>
    <property type="match status" value="1"/>
</dbReference>
<sequence length="521" mass="58039">MALPALSSTTQLPHRQPPPSPPPDVKPPHQIQTRNPSKSNLSIKQHTYHQQPVDPTVSWTSSISSLCRSGRLAQAASLFTQMRLSAVEPNHVTFITLLSACADFPKAEGRSFGPMIHAYVRKLGLDRHHVMVGTALVKMYGKCGEVERARVCFDELEVRNSVSWNTLIDGYMRNDEMDVAVQLFDEMPQRDAVSWTLLIDGFVKKGYFEQALESFREMQVSKAEPDYVTIISVLAACANSGALGLGLWIHRYVLKQEFRDNIRISNSLIDMYARCGCVELARQVFDKMPNRTLVSWNSLLVGLAANGFAEESLQYFELMQKQGFEPDGVSFTGALTACSHAGFIEEGQKYFNLMTKKLRISPRIEHYGCMVDLHSRAGNLEAAIKVIETMPMKPNEVILGSLLTACRTHEDTAVAEKVMSCVVDLQPDVDSNYVILANLYAGAGKWEGASNVRRKMKALGIRKTPGFSSIEVGPSIHEFVAGDKSHDDAEHIYGILQLLSHDLKLLGYDPQANEQDVYQEQ</sequence>
<feature type="repeat" description="PPR" evidence="2">
    <location>
        <begin position="160"/>
        <end position="190"/>
    </location>
</feature>
<dbReference type="Pfam" id="PF13041">
    <property type="entry name" value="PPR_2"/>
    <property type="match status" value="3"/>
</dbReference>
<evidence type="ECO:0000256" key="3">
    <source>
        <dbReference type="SAM" id="MobiDB-lite"/>
    </source>
</evidence>
<dbReference type="FunFam" id="1.25.40.10:FF:000184">
    <property type="entry name" value="Pentatricopeptide repeat-containing protein, chloroplastic"/>
    <property type="match status" value="1"/>
</dbReference>
<reference evidence="4" key="1">
    <citation type="submission" date="2022-08" db="EMBL/GenBank/DDBJ databases">
        <authorList>
            <person name="Gutierrez-Valencia J."/>
        </authorList>
    </citation>
    <scope>NUCLEOTIDE SEQUENCE</scope>
</reference>
<evidence type="ECO:0000313" key="5">
    <source>
        <dbReference type="Proteomes" id="UP001154282"/>
    </source>
</evidence>
<dbReference type="EMBL" id="CAMGYJ010000009">
    <property type="protein sequence ID" value="CAI0544022.1"/>
    <property type="molecule type" value="Genomic_DNA"/>
</dbReference>
<evidence type="ECO:0000256" key="2">
    <source>
        <dbReference type="PROSITE-ProRule" id="PRU00708"/>
    </source>
</evidence>
<evidence type="ECO:0000313" key="4">
    <source>
        <dbReference type="EMBL" id="CAI0544022.1"/>
    </source>
</evidence>
<dbReference type="Gene3D" id="1.25.40.10">
    <property type="entry name" value="Tetratricopeptide repeat domain"/>
    <property type="match status" value="3"/>
</dbReference>
<dbReference type="Proteomes" id="UP001154282">
    <property type="component" value="Unassembled WGS sequence"/>
</dbReference>
<gene>
    <name evidence="4" type="ORF">LITE_LOCUS43029</name>
</gene>
<feature type="region of interest" description="Disordered" evidence="3">
    <location>
        <begin position="1"/>
        <end position="39"/>
    </location>
</feature>
<feature type="compositionally biased region" description="Pro residues" evidence="3">
    <location>
        <begin position="15"/>
        <end position="25"/>
    </location>
</feature>
<dbReference type="GO" id="GO:0009451">
    <property type="term" value="P:RNA modification"/>
    <property type="evidence" value="ECO:0007669"/>
    <property type="project" value="InterPro"/>
</dbReference>
<organism evidence="4 5">
    <name type="scientific">Linum tenue</name>
    <dbReference type="NCBI Taxonomy" id="586396"/>
    <lineage>
        <taxon>Eukaryota</taxon>
        <taxon>Viridiplantae</taxon>
        <taxon>Streptophyta</taxon>
        <taxon>Embryophyta</taxon>
        <taxon>Tracheophyta</taxon>
        <taxon>Spermatophyta</taxon>
        <taxon>Magnoliopsida</taxon>
        <taxon>eudicotyledons</taxon>
        <taxon>Gunneridae</taxon>
        <taxon>Pentapetalae</taxon>
        <taxon>rosids</taxon>
        <taxon>fabids</taxon>
        <taxon>Malpighiales</taxon>
        <taxon>Linaceae</taxon>
        <taxon>Linum</taxon>
    </lineage>
</organism>
<feature type="compositionally biased region" description="Polar residues" evidence="3">
    <location>
        <begin position="30"/>
        <end position="39"/>
    </location>
</feature>
<dbReference type="AlphaFoldDB" id="A0AAV0QEZ4"/>
<proteinExistence type="predicted"/>
<dbReference type="InterPro" id="IPR011990">
    <property type="entry name" value="TPR-like_helical_dom_sf"/>
</dbReference>
<name>A0AAV0QEZ4_9ROSI</name>
<feature type="repeat" description="PPR" evidence="2">
    <location>
        <begin position="191"/>
        <end position="225"/>
    </location>
</feature>
<dbReference type="InterPro" id="IPR046848">
    <property type="entry name" value="E_motif"/>
</dbReference>
<feature type="repeat" description="PPR" evidence="2">
    <location>
        <begin position="55"/>
        <end position="89"/>
    </location>
</feature>